<sequence length="122" mass="14767">MKITKIRIFRLIQIVRVPEGTIENPCRISCCGYEQECRLIESMIKIPYISLLHYTLLHPYLTVLKLSNVHAYYEEEFIIIKQVLYELYLLLGYALDLVKDIYKYRNYPQKIFALFHKFYNTY</sequence>
<accession>A0A3M7RKK8</accession>
<dbReference type="Proteomes" id="UP000276133">
    <property type="component" value="Unassembled WGS sequence"/>
</dbReference>
<keyword evidence="2" id="KW-1185">Reference proteome</keyword>
<reference evidence="1 2" key="1">
    <citation type="journal article" date="2018" name="Sci. Rep.">
        <title>Genomic signatures of local adaptation to the degree of environmental predictability in rotifers.</title>
        <authorList>
            <person name="Franch-Gras L."/>
            <person name="Hahn C."/>
            <person name="Garcia-Roger E.M."/>
            <person name="Carmona M.J."/>
            <person name="Serra M."/>
            <person name="Gomez A."/>
        </authorList>
    </citation>
    <scope>NUCLEOTIDE SEQUENCE [LARGE SCALE GENOMIC DNA]</scope>
    <source>
        <strain evidence="1">HYR1</strain>
    </source>
</reference>
<proteinExistence type="predicted"/>
<gene>
    <name evidence="1" type="ORF">BpHYR1_039961</name>
</gene>
<organism evidence="1 2">
    <name type="scientific">Brachionus plicatilis</name>
    <name type="common">Marine rotifer</name>
    <name type="synonym">Brachionus muelleri</name>
    <dbReference type="NCBI Taxonomy" id="10195"/>
    <lineage>
        <taxon>Eukaryota</taxon>
        <taxon>Metazoa</taxon>
        <taxon>Spiralia</taxon>
        <taxon>Gnathifera</taxon>
        <taxon>Rotifera</taxon>
        <taxon>Eurotatoria</taxon>
        <taxon>Monogononta</taxon>
        <taxon>Pseudotrocha</taxon>
        <taxon>Ploima</taxon>
        <taxon>Brachionidae</taxon>
        <taxon>Brachionus</taxon>
    </lineage>
</organism>
<comment type="caution">
    <text evidence="1">The sequence shown here is derived from an EMBL/GenBank/DDBJ whole genome shotgun (WGS) entry which is preliminary data.</text>
</comment>
<evidence type="ECO:0000313" key="1">
    <source>
        <dbReference type="EMBL" id="RNA23838.1"/>
    </source>
</evidence>
<protein>
    <submittedName>
        <fullName evidence="1">Uncharacterized protein</fullName>
    </submittedName>
</protein>
<evidence type="ECO:0000313" key="2">
    <source>
        <dbReference type="Proteomes" id="UP000276133"/>
    </source>
</evidence>
<dbReference type="AlphaFoldDB" id="A0A3M7RKK8"/>
<name>A0A3M7RKK8_BRAPC</name>
<dbReference type="EMBL" id="REGN01003210">
    <property type="protein sequence ID" value="RNA23838.1"/>
    <property type="molecule type" value="Genomic_DNA"/>
</dbReference>